<evidence type="ECO:0000256" key="1">
    <source>
        <dbReference type="SAM" id="MobiDB-lite"/>
    </source>
</evidence>
<dbReference type="KEGG" id="bif:N288_17910"/>
<evidence type="ECO:0000313" key="2">
    <source>
        <dbReference type="EMBL" id="AGX05465.1"/>
    </source>
</evidence>
<dbReference type="AlphaFoldDB" id="U5LDC6"/>
<dbReference type="PATRIC" id="fig|1367477.3.peg.3570"/>
<dbReference type="Proteomes" id="UP000017805">
    <property type="component" value="Chromosome"/>
</dbReference>
<feature type="compositionally biased region" description="Basic and acidic residues" evidence="1">
    <location>
        <begin position="1"/>
        <end position="14"/>
    </location>
</feature>
<feature type="compositionally biased region" description="Polar residues" evidence="1">
    <location>
        <begin position="23"/>
        <end position="53"/>
    </location>
</feature>
<sequence>MVNENHQKFLKEQQDPDQYLGGTKSNSKPASSDPEYNNPGNTDQSPGTTGKKL</sequence>
<name>U5LDC6_9BACI</name>
<dbReference type="RefSeq" id="WP_009794940.1">
    <property type="nucleotide sequence ID" value="NC_022524.1"/>
</dbReference>
<organism evidence="2 3">
    <name type="scientific">Bacillus infantis NRRL B-14911</name>
    <dbReference type="NCBI Taxonomy" id="1367477"/>
    <lineage>
        <taxon>Bacteria</taxon>
        <taxon>Bacillati</taxon>
        <taxon>Bacillota</taxon>
        <taxon>Bacilli</taxon>
        <taxon>Bacillales</taxon>
        <taxon>Bacillaceae</taxon>
        <taxon>Bacillus</taxon>
    </lineage>
</organism>
<dbReference type="HOGENOM" id="CLU_3022358_0_0_9"/>
<accession>U5LDC6</accession>
<evidence type="ECO:0000313" key="3">
    <source>
        <dbReference type="Proteomes" id="UP000017805"/>
    </source>
</evidence>
<keyword evidence="3" id="KW-1185">Reference proteome</keyword>
<reference evidence="2 3" key="1">
    <citation type="submission" date="2013-07" db="EMBL/GenBank/DDBJ databases">
        <title>Complete genome sequence of Bacillus infantis NRRL B-14911 that has potential to induce cardiac disease by antigenic mimicry.</title>
        <authorList>
            <person name="Massilamany C."/>
            <person name="Smith T.P.L."/>
            <person name="Loy J.D."/>
            <person name="Barletta R."/>
            <person name="Reddy J."/>
        </authorList>
    </citation>
    <scope>NUCLEOTIDE SEQUENCE [LARGE SCALE GENOMIC DNA]</scope>
    <source>
        <strain evidence="2 3">NRRL B-14911</strain>
    </source>
</reference>
<proteinExistence type="predicted"/>
<gene>
    <name evidence="2" type="ORF">N288_17910</name>
</gene>
<protein>
    <submittedName>
        <fullName evidence="2">Uncharacterized protein</fullName>
    </submittedName>
</protein>
<dbReference type="EMBL" id="CP006643">
    <property type="protein sequence ID" value="AGX05465.1"/>
    <property type="molecule type" value="Genomic_DNA"/>
</dbReference>
<feature type="region of interest" description="Disordered" evidence="1">
    <location>
        <begin position="1"/>
        <end position="53"/>
    </location>
</feature>